<dbReference type="PANTHER" id="PTHR34682:SF3">
    <property type="entry name" value="AT HOOK MOTIF-CONTAINING PROTEIN"/>
    <property type="match status" value="1"/>
</dbReference>
<evidence type="ECO:0000313" key="3">
    <source>
        <dbReference type="Proteomes" id="UP001237642"/>
    </source>
</evidence>
<organism evidence="2 3">
    <name type="scientific">Heracleum sosnowskyi</name>
    <dbReference type="NCBI Taxonomy" id="360622"/>
    <lineage>
        <taxon>Eukaryota</taxon>
        <taxon>Viridiplantae</taxon>
        <taxon>Streptophyta</taxon>
        <taxon>Embryophyta</taxon>
        <taxon>Tracheophyta</taxon>
        <taxon>Spermatophyta</taxon>
        <taxon>Magnoliopsida</taxon>
        <taxon>eudicotyledons</taxon>
        <taxon>Gunneridae</taxon>
        <taxon>Pentapetalae</taxon>
        <taxon>asterids</taxon>
        <taxon>campanulids</taxon>
        <taxon>Apiales</taxon>
        <taxon>Apiaceae</taxon>
        <taxon>Apioideae</taxon>
        <taxon>apioid superclade</taxon>
        <taxon>Tordylieae</taxon>
        <taxon>Tordyliinae</taxon>
        <taxon>Heracleum</taxon>
    </lineage>
</organism>
<evidence type="ECO:0000256" key="1">
    <source>
        <dbReference type="SAM" id="MobiDB-lite"/>
    </source>
</evidence>
<reference evidence="2" key="1">
    <citation type="submission" date="2023-02" db="EMBL/GenBank/DDBJ databases">
        <title>Genome of toxic invasive species Heracleum sosnowskyi carries increased number of genes despite the absence of recent whole-genome duplications.</title>
        <authorList>
            <person name="Schelkunov M."/>
            <person name="Shtratnikova V."/>
            <person name="Makarenko M."/>
            <person name="Klepikova A."/>
            <person name="Omelchenko D."/>
            <person name="Novikova G."/>
            <person name="Obukhova E."/>
            <person name="Bogdanov V."/>
            <person name="Penin A."/>
            <person name="Logacheva M."/>
        </authorList>
    </citation>
    <scope>NUCLEOTIDE SEQUENCE</scope>
    <source>
        <strain evidence="2">Hsosn_3</strain>
        <tissue evidence="2">Leaf</tissue>
    </source>
</reference>
<name>A0AAD8M7D6_9APIA</name>
<protein>
    <recommendedName>
        <fullName evidence="4">AT hook motif-containing protein</fullName>
    </recommendedName>
</protein>
<evidence type="ECO:0000313" key="2">
    <source>
        <dbReference type="EMBL" id="KAK1364830.1"/>
    </source>
</evidence>
<keyword evidence="3" id="KW-1185">Reference proteome</keyword>
<gene>
    <name evidence="2" type="ORF">POM88_040391</name>
</gene>
<feature type="compositionally biased region" description="Basic and acidic residues" evidence="1">
    <location>
        <begin position="453"/>
        <end position="479"/>
    </location>
</feature>
<reference evidence="2" key="2">
    <citation type="submission" date="2023-05" db="EMBL/GenBank/DDBJ databases">
        <authorList>
            <person name="Schelkunov M.I."/>
        </authorList>
    </citation>
    <scope>NUCLEOTIDE SEQUENCE</scope>
    <source>
        <strain evidence="2">Hsosn_3</strain>
        <tissue evidence="2">Leaf</tissue>
    </source>
</reference>
<sequence>MSQQNNMIGTSTPSEPPVKRKRGRPRKDKNVVVKENSLLALTPASDDIQKIQEAELNQSTDVDENMVGRVVSGVIEGNFDSGYLLSVKIGNSSTLLRGVVFQPGKVNPVTAVNDVAPGVKMYKTRDSPFPAVNLSCQANGSVLQSVHTFEQPLQLQNQVAPPVLQSSAPVAVSNSSTPVFFPQNNLPHSVNGSSLAGKTTQVQKPEFEVLSESSSVTVPLTNVSNIEADNVMGGMKFIPQQNSDFRCENQPASTMVPINMPSNVANASLDVGKVALHPTQQFTFESQSPTLLKNLKMVEQDDVMQVFEAPTSEPMIDIFPGNKTSNQLPAVLNQAEKSEVELHQTSPTSDSQFLLSEPQTESVPCQTEQVHNDIHNSTRVLLQTPAVTYPQLVPKESEYVDSGVKSSEPMHTKNADSNLNINENTLVAEPQLVIPEPTSEHMDIVKEMAASPTKEEQPEPTEKELSKYETSHNGKHVEDVGGNTEAVSHPSPRTEVALPAKPAEESGFSGIIDSKIASSPIHNTDMDFARVEAQSQC</sequence>
<feature type="region of interest" description="Disordered" evidence="1">
    <location>
        <begin position="1"/>
        <end position="31"/>
    </location>
</feature>
<feature type="compositionally biased region" description="Polar residues" evidence="1">
    <location>
        <begin position="1"/>
        <end position="13"/>
    </location>
</feature>
<dbReference type="InterPro" id="IPR045881">
    <property type="entry name" value="MNM1-like"/>
</dbReference>
<accession>A0AAD8M7D6</accession>
<feature type="region of interest" description="Disordered" evidence="1">
    <location>
        <begin position="449"/>
        <end position="511"/>
    </location>
</feature>
<dbReference type="Proteomes" id="UP001237642">
    <property type="component" value="Unassembled WGS sequence"/>
</dbReference>
<proteinExistence type="predicted"/>
<dbReference type="PANTHER" id="PTHR34682">
    <property type="entry name" value="AT HOOK MOTIF-CONTAINING PROTEIN"/>
    <property type="match status" value="1"/>
</dbReference>
<dbReference type="AlphaFoldDB" id="A0AAD8M7D6"/>
<comment type="caution">
    <text evidence="2">The sequence shown here is derived from an EMBL/GenBank/DDBJ whole genome shotgun (WGS) entry which is preliminary data.</text>
</comment>
<evidence type="ECO:0008006" key="4">
    <source>
        <dbReference type="Google" id="ProtNLM"/>
    </source>
</evidence>
<dbReference type="EMBL" id="JAUIZM010000009">
    <property type="protein sequence ID" value="KAK1364830.1"/>
    <property type="molecule type" value="Genomic_DNA"/>
</dbReference>